<evidence type="ECO:0000313" key="2">
    <source>
        <dbReference type="Proteomes" id="UP000469523"/>
    </source>
</evidence>
<dbReference type="InterPro" id="IPR024485">
    <property type="entry name" value="DUF2680"/>
</dbReference>
<protein>
    <submittedName>
        <fullName evidence="1">DUF2680 domain-containing protein</fullName>
    </submittedName>
</protein>
<comment type="caution">
    <text evidence="1">The sequence shown here is derived from an EMBL/GenBank/DDBJ whole genome shotgun (WGS) entry which is preliminary data.</text>
</comment>
<dbReference type="Pfam" id="PF10925">
    <property type="entry name" value="DUF2680"/>
    <property type="match status" value="1"/>
</dbReference>
<dbReference type="EMBL" id="VUNQ01000009">
    <property type="protein sequence ID" value="MSU00919.1"/>
    <property type="molecule type" value="Genomic_DNA"/>
</dbReference>
<keyword evidence="2" id="KW-1185">Reference proteome</keyword>
<name>A0A6N7XFZ5_9FIRM</name>
<gene>
    <name evidence="1" type="ORF">FYJ83_05505</name>
</gene>
<sequence length="116" mass="13609">MKKLLAVGTLVTVIGMGSLIGYADSPKIPNIIPSNKNTNYSTENREEWFKERMKYRREEIQNLLKDGKITKEEANNWEEHLDQMEKYHEENGFVHGICDKDNFRMGMRKTGRGCRR</sequence>
<evidence type="ECO:0000313" key="1">
    <source>
        <dbReference type="EMBL" id="MSU00919.1"/>
    </source>
</evidence>
<dbReference type="AlphaFoldDB" id="A0A6N7XFZ5"/>
<reference evidence="1 2" key="1">
    <citation type="submission" date="2019-09" db="EMBL/GenBank/DDBJ databases">
        <title>In-depth cultivation of the pig gut microbiome towards novel bacterial diversity and tailored functional studies.</title>
        <authorList>
            <person name="Wylensek D."/>
            <person name="Hitch T.C.A."/>
            <person name="Clavel T."/>
        </authorList>
    </citation>
    <scope>NUCLEOTIDE SEQUENCE [LARGE SCALE GENOMIC DNA]</scope>
    <source>
        <strain evidence="1 2">WCA3-693-APC-4?</strain>
    </source>
</reference>
<accession>A0A6N7XFZ5</accession>
<dbReference type="Proteomes" id="UP000469523">
    <property type="component" value="Unassembled WGS sequence"/>
</dbReference>
<dbReference type="RefSeq" id="WP_154439343.1">
    <property type="nucleotide sequence ID" value="NZ_JAHLPJ010000001.1"/>
</dbReference>
<proteinExistence type="predicted"/>
<organism evidence="1 2">
    <name type="scientific">Tissierella pigra</name>
    <dbReference type="NCBI Taxonomy" id="2607614"/>
    <lineage>
        <taxon>Bacteria</taxon>
        <taxon>Bacillati</taxon>
        <taxon>Bacillota</taxon>
        <taxon>Tissierellia</taxon>
        <taxon>Tissierellales</taxon>
        <taxon>Tissierellaceae</taxon>
        <taxon>Tissierella</taxon>
    </lineage>
</organism>